<feature type="region of interest" description="Disordered" evidence="4">
    <location>
        <begin position="760"/>
        <end position="782"/>
    </location>
</feature>
<protein>
    <recommendedName>
        <fullName evidence="5">HTH luxR-type domain-containing protein</fullName>
    </recommendedName>
</protein>
<keyword evidence="7" id="KW-1185">Reference proteome</keyword>
<name>A0ABP7CM55_9MICC</name>
<dbReference type="PANTHER" id="PTHR44688">
    <property type="entry name" value="DNA-BINDING TRANSCRIPTIONAL ACTIVATOR DEVR_DOSR"/>
    <property type="match status" value="1"/>
</dbReference>
<evidence type="ECO:0000313" key="6">
    <source>
        <dbReference type="EMBL" id="GAA3692903.1"/>
    </source>
</evidence>
<gene>
    <name evidence="6" type="ORF">GCM10023081_32850</name>
</gene>
<dbReference type="InterPro" id="IPR016032">
    <property type="entry name" value="Sig_transdc_resp-reg_C-effctor"/>
</dbReference>
<dbReference type="SUPFAM" id="SSF46894">
    <property type="entry name" value="C-terminal effector domain of the bipartite response regulators"/>
    <property type="match status" value="1"/>
</dbReference>
<keyword evidence="3" id="KW-0804">Transcription</keyword>
<dbReference type="CDD" id="cd06170">
    <property type="entry name" value="LuxR_C_like"/>
    <property type="match status" value="1"/>
</dbReference>
<organism evidence="6 7">
    <name type="scientific">Arthrobacter ginkgonis</name>
    <dbReference type="NCBI Taxonomy" id="1630594"/>
    <lineage>
        <taxon>Bacteria</taxon>
        <taxon>Bacillati</taxon>
        <taxon>Actinomycetota</taxon>
        <taxon>Actinomycetes</taxon>
        <taxon>Micrococcales</taxon>
        <taxon>Micrococcaceae</taxon>
        <taxon>Arthrobacter</taxon>
    </lineage>
</organism>
<feature type="region of interest" description="Disordered" evidence="4">
    <location>
        <begin position="432"/>
        <end position="457"/>
    </location>
</feature>
<dbReference type="Gene3D" id="1.10.10.10">
    <property type="entry name" value="Winged helix-like DNA-binding domain superfamily/Winged helix DNA-binding domain"/>
    <property type="match status" value="1"/>
</dbReference>
<dbReference type="InterPro" id="IPR036388">
    <property type="entry name" value="WH-like_DNA-bd_sf"/>
</dbReference>
<keyword evidence="1" id="KW-0805">Transcription regulation</keyword>
<dbReference type="InterPro" id="IPR000792">
    <property type="entry name" value="Tscrpt_reg_LuxR_C"/>
</dbReference>
<feature type="domain" description="HTH luxR-type" evidence="5">
    <location>
        <begin position="785"/>
        <end position="850"/>
    </location>
</feature>
<dbReference type="SMART" id="SM00421">
    <property type="entry name" value="HTH_LUXR"/>
    <property type="match status" value="1"/>
</dbReference>
<keyword evidence="2" id="KW-0238">DNA-binding</keyword>
<evidence type="ECO:0000256" key="1">
    <source>
        <dbReference type="ARBA" id="ARBA00023015"/>
    </source>
</evidence>
<evidence type="ECO:0000256" key="3">
    <source>
        <dbReference type="ARBA" id="ARBA00023163"/>
    </source>
</evidence>
<reference evidence="7" key="1">
    <citation type="journal article" date="2019" name="Int. J. Syst. Evol. Microbiol.">
        <title>The Global Catalogue of Microorganisms (GCM) 10K type strain sequencing project: providing services to taxonomists for standard genome sequencing and annotation.</title>
        <authorList>
            <consortium name="The Broad Institute Genomics Platform"/>
            <consortium name="The Broad Institute Genome Sequencing Center for Infectious Disease"/>
            <person name="Wu L."/>
            <person name="Ma J."/>
        </authorList>
    </citation>
    <scope>NUCLEOTIDE SEQUENCE [LARGE SCALE GENOMIC DNA]</scope>
    <source>
        <strain evidence="7">JCM 30742</strain>
    </source>
</reference>
<dbReference type="PRINTS" id="PR00038">
    <property type="entry name" value="HTHLUXR"/>
</dbReference>
<accession>A0ABP7CM55</accession>
<dbReference type="Pfam" id="PF00196">
    <property type="entry name" value="GerE"/>
    <property type="match status" value="1"/>
</dbReference>
<dbReference type="PROSITE" id="PS50043">
    <property type="entry name" value="HTH_LUXR_2"/>
    <property type="match status" value="1"/>
</dbReference>
<dbReference type="EMBL" id="BAABEO010000023">
    <property type="protein sequence ID" value="GAA3692903.1"/>
    <property type="molecule type" value="Genomic_DNA"/>
</dbReference>
<comment type="caution">
    <text evidence="6">The sequence shown here is derived from an EMBL/GenBank/DDBJ whole genome shotgun (WGS) entry which is preliminary data.</text>
</comment>
<evidence type="ECO:0000259" key="5">
    <source>
        <dbReference type="PROSITE" id="PS50043"/>
    </source>
</evidence>
<evidence type="ECO:0000313" key="7">
    <source>
        <dbReference type="Proteomes" id="UP001500752"/>
    </source>
</evidence>
<proteinExistence type="predicted"/>
<sequence length="856" mass="89417">MNRAGVAEQLSAALRDDASAGALLLGLLGSGRRTALQEALATLPPTTRRFSVSGTEFASSIPYGALMFLVSGVDPTLLASAQGVLRGMGEVFAASGARPVVVLENTALIDAASCNALAQLAAQGSISLVPICERMEEVPTDIAGLVRSGDMARVEVSPLTPAEAGEVLAADLGSPLSRPASARLWRDGEGNLEGLRLLARDCVASGKLRLAEGHWILAPGTMPLDGHFAARIRVRLAGLGERERLLLDVLAVRGETSVAALNAAGFGPALDGLHAAGHVVRSQRDPGRVEPSNAMVRQVLCAVLDGEQHRLLAAMVQEDPEPFAAARLVAATAREMLDGGNASAAAAFLQERREAGELPESLWHEAPQVCADLLRTEVQALRTAGRSRQAVLMVHTLLARLETGADTADAPAATLEEVRLLAADLAFKAGPLEDGAGPGQSAGDSGPAAGPPFPAHRWPDDGLRIAEQACRAREWALGERQQEAAEAVRLLVRDILSHRAAGVLDEVLPPDRMGIVVDALMTVFLALGEWDTTAQLARALQDEADASPDGAAAAALVLGSLSALGADTGSALLQATPALRQLEAWGPPDQRAALAALTAHCLADQDRPQEAAELLVGLRDGLAVGHPVLAWAVEFFSALTVANLHSAHAACNRLMALADSMAESGRTLLEAHTLAAALRLGEFAAAGRLSGVLGRVQGPLAGELRQLADAVVAEDGQAVETALERIASMGYRMFAEETGNRLYSFLSAGEIRNLTRHLARTEHDRSASGRLPGDATGADPGPDELSAHLAVLTRRERQVASNVVEGLSNAEIAKRGGVSVRTVEGHLYQVYSKLNVRSRTELAQLLSQPATDGVVA</sequence>
<dbReference type="Proteomes" id="UP001500752">
    <property type="component" value="Unassembled WGS sequence"/>
</dbReference>
<dbReference type="PANTHER" id="PTHR44688:SF16">
    <property type="entry name" value="DNA-BINDING TRANSCRIPTIONAL ACTIVATOR DEVR_DOSR"/>
    <property type="match status" value="1"/>
</dbReference>
<evidence type="ECO:0000256" key="4">
    <source>
        <dbReference type="SAM" id="MobiDB-lite"/>
    </source>
</evidence>
<evidence type="ECO:0000256" key="2">
    <source>
        <dbReference type="ARBA" id="ARBA00023125"/>
    </source>
</evidence>